<keyword evidence="1" id="KW-0472">Membrane</keyword>
<keyword evidence="1" id="KW-1133">Transmembrane helix</keyword>
<dbReference type="AlphaFoldDB" id="A0AAE1EEA3"/>
<name>A0AAE1EEA3_9GAST</name>
<feature type="transmembrane region" description="Helical" evidence="1">
    <location>
        <begin position="17"/>
        <end position="36"/>
    </location>
</feature>
<keyword evidence="3" id="KW-1185">Reference proteome</keyword>
<evidence type="ECO:0000313" key="2">
    <source>
        <dbReference type="EMBL" id="KAK3804346.1"/>
    </source>
</evidence>
<evidence type="ECO:0000256" key="1">
    <source>
        <dbReference type="SAM" id="Phobius"/>
    </source>
</evidence>
<evidence type="ECO:0000313" key="3">
    <source>
        <dbReference type="Proteomes" id="UP001283361"/>
    </source>
</evidence>
<organism evidence="2 3">
    <name type="scientific">Elysia crispata</name>
    <name type="common">lettuce slug</name>
    <dbReference type="NCBI Taxonomy" id="231223"/>
    <lineage>
        <taxon>Eukaryota</taxon>
        <taxon>Metazoa</taxon>
        <taxon>Spiralia</taxon>
        <taxon>Lophotrochozoa</taxon>
        <taxon>Mollusca</taxon>
        <taxon>Gastropoda</taxon>
        <taxon>Heterobranchia</taxon>
        <taxon>Euthyneura</taxon>
        <taxon>Panpulmonata</taxon>
        <taxon>Sacoglossa</taxon>
        <taxon>Placobranchoidea</taxon>
        <taxon>Plakobranchidae</taxon>
        <taxon>Elysia</taxon>
    </lineage>
</organism>
<sequence length="86" mass="9605">MECLCGYTRCSQWSVSMAIPAVLFGVSLWLYPLFLMECLCGYTRCSQWSVSVAIPAVLNGVSLWLYPLFSMECLCGYTLVVIEMVG</sequence>
<comment type="caution">
    <text evidence="2">The sequence shown here is derived from an EMBL/GenBank/DDBJ whole genome shotgun (WGS) entry which is preliminary data.</text>
</comment>
<keyword evidence="1" id="KW-0812">Transmembrane</keyword>
<gene>
    <name evidence="2" type="ORF">RRG08_005885</name>
</gene>
<feature type="transmembrane region" description="Helical" evidence="1">
    <location>
        <begin position="48"/>
        <end position="69"/>
    </location>
</feature>
<dbReference type="EMBL" id="JAWDGP010000018">
    <property type="protein sequence ID" value="KAK3804346.1"/>
    <property type="molecule type" value="Genomic_DNA"/>
</dbReference>
<protein>
    <submittedName>
        <fullName evidence="2">Uncharacterized protein</fullName>
    </submittedName>
</protein>
<dbReference type="Proteomes" id="UP001283361">
    <property type="component" value="Unassembled WGS sequence"/>
</dbReference>
<reference evidence="2" key="1">
    <citation type="journal article" date="2023" name="G3 (Bethesda)">
        <title>A reference genome for the long-term kleptoplast-retaining sea slug Elysia crispata morphotype clarki.</title>
        <authorList>
            <person name="Eastman K.E."/>
            <person name="Pendleton A.L."/>
            <person name="Shaikh M.A."/>
            <person name="Suttiyut T."/>
            <person name="Ogas R."/>
            <person name="Tomko P."/>
            <person name="Gavelis G."/>
            <person name="Widhalm J.R."/>
            <person name="Wisecaver J.H."/>
        </authorList>
    </citation>
    <scope>NUCLEOTIDE SEQUENCE</scope>
    <source>
        <strain evidence="2">ECLA1</strain>
    </source>
</reference>
<proteinExistence type="predicted"/>
<accession>A0AAE1EEA3</accession>